<dbReference type="OrthoDB" id="2998174at2759"/>
<dbReference type="EMBL" id="BPQB01000070">
    <property type="protein sequence ID" value="GJE97335.1"/>
    <property type="molecule type" value="Genomic_DNA"/>
</dbReference>
<name>A0A9P3GPT4_9APHY</name>
<evidence type="ECO:0000313" key="3">
    <source>
        <dbReference type="EMBL" id="GJE97335.1"/>
    </source>
</evidence>
<organism evidence="3 4">
    <name type="scientific">Phanerochaete sordida</name>
    <dbReference type="NCBI Taxonomy" id="48140"/>
    <lineage>
        <taxon>Eukaryota</taxon>
        <taxon>Fungi</taxon>
        <taxon>Dikarya</taxon>
        <taxon>Basidiomycota</taxon>
        <taxon>Agaricomycotina</taxon>
        <taxon>Agaricomycetes</taxon>
        <taxon>Polyporales</taxon>
        <taxon>Phanerochaetaceae</taxon>
        <taxon>Phanerochaete</taxon>
    </lineage>
</organism>
<accession>A0A9P3GPT4</accession>
<evidence type="ECO:0000313" key="4">
    <source>
        <dbReference type="Proteomes" id="UP000703269"/>
    </source>
</evidence>
<dbReference type="InterPro" id="IPR008949">
    <property type="entry name" value="Isoprenoid_synthase_dom_sf"/>
</dbReference>
<sequence>MTIDNFALLSASSSVTIQASAKHMSCQQNESRDIPDNDPVLALSRHAVSEFLRRTGLPVPALDTVPDDTVAERIRATVASWDFGGISPERVARHTVTSIRMATTTFAHNHADTQVHIALYTVLALCVDDLEVDSSALAEFVGRLQAGQPQLHPVLGHLAENVRAMPGFFHPYAASAILVGTLHHVNCTLFEAQADAAPLHPAALPYVLYKRARNSLGEVYSAFVWDRFSFPDISSHIQVTPETMVYLDYANDILSFYKEEMAGERHNFVHDRARVTGKDVSSVLDDILDEVVGAVDRARGILQGEKEKETWERFLAGYVAFHFLSPRYKLAQLTA</sequence>
<dbReference type="Pfam" id="PF06330">
    <property type="entry name" value="TRI5"/>
    <property type="match status" value="1"/>
</dbReference>
<gene>
    <name evidence="3" type="ORF">PsYK624_135510</name>
</gene>
<dbReference type="InterPro" id="IPR024652">
    <property type="entry name" value="Trichodiene_synth"/>
</dbReference>
<dbReference type="SUPFAM" id="SSF48576">
    <property type="entry name" value="Terpenoid synthases"/>
    <property type="match status" value="1"/>
</dbReference>
<comment type="similarity">
    <text evidence="1">Belongs to the trichodiene synthase family.</text>
</comment>
<proteinExistence type="inferred from homology"/>
<evidence type="ECO:0000256" key="1">
    <source>
        <dbReference type="ARBA" id="ARBA00007946"/>
    </source>
</evidence>
<reference evidence="3 4" key="1">
    <citation type="submission" date="2021-08" db="EMBL/GenBank/DDBJ databases">
        <title>Draft Genome Sequence of Phanerochaete sordida strain YK-624.</title>
        <authorList>
            <person name="Mori T."/>
            <person name="Dohra H."/>
            <person name="Suzuki T."/>
            <person name="Kawagishi H."/>
            <person name="Hirai H."/>
        </authorList>
    </citation>
    <scope>NUCLEOTIDE SEQUENCE [LARGE SCALE GENOMIC DNA]</scope>
    <source>
        <strain evidence="3 4">YK-624</strain>
    </source>
</reference>
<protein>
    <submittedName>
        <fullName evidence="3">Terpenoid synthase-like protein</fullName>
    </submittedName>
</protein>
<dbReference type="GO" id="GO:0016838">
    <property type="term" value="F:carbon-oxygen lyase activity, acting on phosphates"/>
    <property type="evidence" value="ECO:0007669"/>
    <property type="project" value="InterPro"/>
</dbReference>
<dbReference type="AlphaFoldDB" id="A0A9P3GPT4"/>
<dbReference type="SFLD" id="SFLDG01021">
    <property type="entry name" value="Trichodiene_Synthase_Like"/>
    <property type="match status" value="1"/>
</dbReference>
<keyword evidence="2" id="KW-0456">Lyase</keyword>
<dbReference type="Gene3D" id="1.10.600.10">
    <property type="entry name" value="Farnesyl Diphosphate Synthase"/>
    <property type="match status" value="1"/>
</dbReference>
<evidence type="ECO:0000256" key="2">
    <source>
        <dbReference type="ARBA" id="ARBA00023239"/>
    </source>
</evidence>
<dbReference type="SFLD" id="SFLDS00005">
    <property type="entry name" value="Isoprenoid_Synthase_Type_I"/>
    <property type="match status" value="1"/>
</dbReference>
<keyword evidence="4" id="KW-1185">Reference proteome</keyword>
<comment type="caution">
    <text evidence="3">The sequence shown here is derived from an EMBL/GenBank/DDBJ whole genome shotgun (WGS) entry which is preliminary data.</text>
</comment>
<dbReference type="Proteomes" id="UP000703269">
    <property type="component" value="Unassembled WGS sequence"/>
</dbReference>